<feature type="compositionally biased region" description="Basic and acidic residues" evidence="1">
    <location>
        <begin position="9"/>
        <end position="29"/>
    </location>
</feature>
<organism evidence="3">
    <name type="scientific">hydrothermal vent metagenome</name>
    <dbReference type="NCBI Taxonomy" id="652676"/>
    <lineage>
        <taxon>unclassified sequences</taxon>
        <taxon>metagenomes</taxon>
        <taxon>ecological metagenomes</taxon>
    </lineage>
</organism>
<protein>
    <submittedName>
        <fullName evidence="3">ATP-dependent DNA helicase</fullName>
    </submittedName>
</protein>
<keyword evidence="3" id="KW-0378">Hydrolase</keyword>
<accession>A0A1W1DUR3</accession>
<evidence type="ECO:0000256" key="1">
    <source>
        <dbReference type="SAM" id="MobiDB-lite"/>
    </source>
</evidence>
<dbReference type="GO" id="GO:0004386">
    <property type="term" value="F:helicase activity"/>
    <property type="evidence" value="ECO:0007669"/>
    <property type="project" value="UniProtKB-KW"/>
</dbReference>
<keyword evidence="3" id="KW-0347">Helicase</keyword>
<dbReference type="InterPro" id="IPR049514">
    <property type="entry name" value="Fic-like_C"/>
</dbReference>
<dbReference type="AlphaFoldDB" id="A0A1W1DUR3"/>
<sequence length="144" mass="16579">MDWFSGGDNKNKNTHKSESIEDNIKDFKENSVNQTKAKQRGFYFAENPDKESNKKVLGSKLGLSYNFENLAKRHIEILKKCKPENTAAELMKISKRSNKSKFKNDILNPLIESGFLQRTLPDKPNSPKQKYRLTGKFVAKILKN</sequence>
<evidence type="ECO:0000313" key="3">
    <source>
        <dbReference type="EMBL" id="SFV85487.1"/>
    </source>
</evidence>
<feature type="domain" description="Filamentation induced by cAMP protein Fic-like C-terminal" evidence="2">
    <location>
        <begin position="82"/>
        <end position="134"/>
    </location>
</feature>
<dbReference type="EMBL" id="FPHY01000033">
    <property type="protein sequence ID" value="SFV85487.1"/>
    <property type="molecule type" value="Genomic_DNA"/>
</dbReference>
<dbReference type="Pfam" id="PF21247">
    <property type="entry name" value="Fic-like_C"/>
    <property type="match status" value="1"/>
</dbReference>
<reference evidence="3" key="1">
    <citation type="submission" date="2016-10" db="EMBL/GenBank/DDBJ databases">
        <authorList>
            <person name="de Groot N.N."/>
        </authorList>
    </citation>
    <scope>NUCLEOTIDE SEQUENCE</scope>
</reference>
<name>A0A1W1DUR3_9ZZZZ</name>
<gene>
    <name evidence="3" type="ORF">MNB_SUP05-SYMBIONT-4-1414</name>
</gene>
<keyword evidence="3" id="KW-0547">Nucleotide-binding</keyword>
<feature type="region of interest" description="Disordered" evidence="1">
    <location>
        <begin position="1"/>
        <end position="33"/>
    </location>
</feature>
<evidence type="ECO:0000259" key="2">
    <source>
        <dbReference type="Pfam" id="PF21247"/>
    </source>
</evidence>
<proteinExistence type="predicted"/>
<keyword evidence="3" id="KW-0067">ATP-binding</keyword>